<protein>
    <submittedName>
        <fullName evidence="1">Uncharacterized protein</fullName>
    </submittedName>
</protein>
<accession>A0A8S5MUU9</accession>
<organism evidence="1">
    <name type="scientific">Siphoviridae sp. ctGyV19</name>
    <dbReference type="NCBI Taxonomy" id="2826225"/>
    <lineage>
        <taxon>Viruses</taxon>
        <taxon>Duplodnaviria</taxon>
        <taxon>Heunggongvirae</taxon>
        <taxon>Uroviricota</taxon>
        <taxon>Caudoviricetes</taxon>
    </lineage>
</organism>
<dbReference type="EMBL" id="BK014994">
    <property type="protein sequence ID" value="DAD86121.1"/>
    <property type="molecule type" value="Genomic_DNA"/>
</dbReference>
<evidence type="ECO:0000313" key="1">
    <source>
        <dbReference type="EMBL" id="DAD86121.1"/>
    </source>
</evidence>
<proteinExistence type="predicted"/>
<sequence length="69" mass="7865">MEKQRPVTVKIEDFREKLNDVVGKAQLPPFLIEILLGEYLAGISRVAQNEYAQDRAEWEKACKESEADG</sequence>
<reference evidence="1" key="1">
    <citation type="journal article" date="2021" name="Proc. Natl. Acad. Sci. U.S.A.">
        <title>A Catalog of Tens of Thousands of Viruses from Human Metagenomes Reveals Hidden Associations with Chronic Diseases.</title>
        <authorList>
            <person name="Tisza M.J."/>
            <person name="Buck C.B."/>
        </authorList>
    </citation>
    <scope>NUCLEOTIDE SEQUENCE</scope>
    <source>
        <strain evidence="1">CtGyV19</strain>
    </source>
</reference>
<name>A0A8S5MUU9_9CAUD</name>